<keyword evidence="6" id="KW-1185">Reference proteome</keyword>
<dbReference type="PANTHER" id="PTHR38537">
    <property type="entry name" value="JITTERBUG, ISOFORM N"/>
    <property type="match status" value="1"/>
</dbReference>
<feature type="repeat" description="Filamin" evidence="3">
    <location>
        <begin position="268"/>
        <end position="367"/>
    </location>
</feature>
<feature type="repeat" description="Filamin" evidence="3">
    <location>
        <begin position="192"/>
        <end position="272"/>
    </location>
</feature>
<evidence type="ECO:0000256" key="2">
    <source>
        <dbReference type="ARBA" id="ARBA00022737"/>
    </source>
</evidence>
<name>A0A3P7PVC0_CYLGO</name>
<dbReference type="InterPro" id="IPR013783">
    <property type="entry name" value="Ig-like_fold"/>
</dbReference>
<organism evidence="5 6">
    <name type="scientific">Cylicostephanus goldi</name>
    <name type="common">Nematode worm</name>
    <dbReference type="NCBI Taxonomy" id="71465"/>
    <lineage>
        <taxon>Eukaryota</taxon>
        <taxon>Metazoa</taxon>
        <taxon>Ecdysozoa</taxon>
        <taxon>Nematoda</taxon>
        <taxon>Chromadorea</taxon>
        <taxon>Rhabditida</taxon>
        <taxon>Rhabditina</taxon>
        <taxon>Rhabditomorpha</taxon>
        <taxon>Strongyloidea</taxon>
        <taxon>Strongylidae</taxon>
        <taxon>Cylicostephanus</taxon>
    </lineage>
</organism>
<dbReference type="EMBL" id="UYRV01106105">
    <property type="protein sequence ID" value="VDN21986.1"/>
    <property type="molecule type" value="Genomic_DNA"/>
</dbReference>
<accession>A0A3P7PVC0</accession>
<feature type="compositionally biased region" description="Basic and acidic residues" evidence="4">
    <location>
        <begin position="1"/>
        <end position="15"/>
    </location>
</feature>
<comment type="similarity">
    <text evidence="1">Belongs to the filamin family.</text>
</comment>
<evidence type="ECO:0000256" key="3">
    <source>
        <dbReference type="PROSITE-ProRule" id="PRU00087"/>
    </source>
</evidence>
<reference evidence="5 6" key="1">
    <citation type="submission" date="2018-11" db="EMBL/GenBank/DDBJ databases">
        <authorList>
            <consortium name="Pathogen Informatics"/>
        </authorList>
    </citation>
    <scope>NUCLEOTIDE SEQUENCE [LARGE SCALE GENOMIC DNA]</scope>
</reference>
<dbReference type="Proteomes" id="UP000271889">
    <property type="component" value="Unassembled WGS sequence"/>
</dbReference>
<dbReference type="PROSITE" id="PS50194">
    <property type="entry name" value="FILAMIN_REPEAT"/>
    <property type="match status" value="4"/>
</dbReference>
<dbReference type="GO" id="GO:0030036">
    <property type="term" value="P:actin cytoskeleton organization"/>
    <property type="evidence" value="ECO:0007669"/>
    <property type="project" value="InterPro"/>
</dbReference>
<dbReference type="GO" id="GO:0051015">
    <property type="term" value="F:actin filament binding"/>
    <property type="evidence" value="ECO:0007669"/>
    <property type="project" value="InterPro"/>
</dbReference>
<feature type="region of interest" description="Disordered" evidence="4">
    <location>
        <begin position="1"/>
        <end position="22"/>
    </location>
</feature>
<protein>
    <recommendedName>
        <fullName evidence="7">Filamin</fullName>
    </recommendedName>
</protein>
<evidence type="ECO:0000313" key="6">
    <source>
        <dbReference type="Proteomes" id="UP000271889"/>
    </source>
</evidence>
<feature type="non-terminal residue" evidence="5">
    <location>
        <position position="1"/>
    </location>
</feature>
<dbReference type="InterPro" id="IPR017868">
    <property type="entry name" value="Filamin/ABP280_repeat-like"/>
</dbReference>
<evidence type="ECO:0000256" key="1">
    <source>
        <dbReference type="ARBA" id="ARBA00009238"/>
    </source>
</evidence>
<dbReference type="AlphaFoldDB" id="A0A3P7PVC0"/>
<gene>
    <name evidence="5" type="ORF">CGOC_LOCUS9177</name>
</gene>
<dbReference type="SUPFAM" id="SSF81296">
    <property type="entry name" value="E set domains"/>
    <property type="match status" value="4"/>
</dbReference>
<dbReference type="PANTHER" id="PTHR38537:SF16">
    <property type="entry name" value="CALPONIN-HOMOLOGY (CH) DOMAIN-CONTAINING PROTEIN"/>
    <property type="match status" value="1"/>
</dbReference>
<dbReference type="InterPro" id="IPR044801">
    <property type="entry name" value="Filamin"/>
</dbReference>
<evidence type="ECO:0008006" key="7">
    <source>
        <dbReference type="Google" id="ProtNLM"/>
    </source>
</evidence>
<dbReference type="Gene3D" id="2.60.40.10">
    <property type="entry name" value="Immunoglobulins"/>
    <property type="match status" value="4"/>
</dbReference>
<sequence length="456" mass="49419">ERAKREKEEKAATLKRDKKTVSKTSVTKIPSLSRVGQPSSIIVEVAGHDQLEITITDNKKKQIGTELIEIEPGVMQVNFTPQVVGDHDIEVKYGGVPVTAIPFTCRAYDPTKIKVGAIPKGLLDKPVYFTVDASEAGVGNLEVAVNDGRVPSMAHALGQHRYDISFVPKENADHTITIRFNNEPVPGSPFTCQLVSAAQASASGPGLERVPVDELTEIKIQTSVRDPQGNDLPVDISRSRHDDTMCVATYTPKCVGNHQVDISMLGEPIAGSPFTAKAYDARMARLSQCDQAIVGKPCTFAIDAARAGAGNMEIIVSVDNRNVPNFVQAEGQAKFKVSFTPQEAKEHVISVRFNGVSVPGSPMRCMVENAPSSALAAAPLATMAPSVSTGLTGVPLERHVVERTERTERYTTDRSAEKTSLSSDLKHAQVRISKTTVYIRLFQKFYSLSNFGFDLT</sequence>
<proteinExistence type="inferred from homology"/>
<evidence type="ECO:0000313" key="5">
    <source>
        <dbReference type="EMBL" id="VDN21986.1"/>
    </source>
</evidence>
<feature type="repeat" description="Filamin" evidence="3">
    <location>
        <begin position="11"/>
        <end position="107"/>
    </location>
</feature>
<keyword evidence="2" id="KW-0677">Repeat</keyword>
<dbReference type="InterPro" id="IPR001298">
    <property type="entry name" value="Filamin/ABP280_rpt"/>
</dbReference>
<evidence type="ECO:0000256" key="4">
    <source>
        <dbReference type="SAM" id="MobiDB-lite"/>
    </source>
</evidence>
<dbReference type="InterPro" id="IPR014756">
    <property type="entry name" value="Ig_E-set"/>
</dbReference>
<dbReference type="OrthoDB" id="18740at2759"/>
<dbReference type="Pfam" id="PF00630">
    <property type="entry name" value="Filamin"/>
    <property type="match status" value="4"/>
</dbReference>
<feature type="repeat" description="Filamin" evidence="3">
    <location>
        <begin position="117"/>
        <end position="194"/>
    </location>
</feature>
<dbReference type="SMART" id="SM00557">
    <property type="entry name" value="IG_FLMN"/>
    <property type="match status" value="4"/>
</dbReference>